<dbReference type="EMBL" id="JAENRR010000086">
    <property type="protein sequence ID" value="MBK3519704.1"/>
    <property type="molecule type" value="Genomic_DNA"/>
</dbReference>
<dbReference type="Proteomes" id="UP000605676">
    <property type="component" value="Unassembled WGS sequence"/>
</dbReference>
<protein>
    <submittedName>
        <fullName evidence="3">HlyD family efflux transporter periplasmic adaptor subunit</fullName>
    </submittedName>
</protein>
<name>A0ABS1HPV4_9BACT</name>
<proteinExistence type="predicted"/>
<dbReference type="Pfam" id="PF25975">
    <property type="entry name" value="CzcB_C"/>
    <property type="match status" value="1"/>
</dbReference>
<dbReference type="InterPro" id="IPR051909">
    <property type="entry name" value="MFP_Cation_Efflux"/>
</dbReference>
<reference evidence="3 4" key="1">
    <citation type="submission" date="2021-01" db="EMBL/GenBank/DDBJ databases">
        <title>Carboxyliciviraga sp.nov., isolated from coastal sediments.</title>
        <authorList>
            <person name="Lu D."/>
            <person name="Zhang T."/>
        </authorList>
    </citation>
    <scope>NUCLEOTIDE SEQUENCE [LARGE SCALE GENOMIC DNA]</scope>
    <source>
        <strain evidence="3 4">N1Y132</strain>
    </source>
</reference>
<keyword evidence="4" id="KW-1185">Reference proteome</keyword>
<dbReference type="RefSeq" id="WP_200466922.1">
    <property type="nucleotide sequence ID" value="NZ_JAENRR010000086.1"/>
</dbReference>
<evidence type="ECO:0000313" key="4">
    <source>
        <dbReference type="Proteomes" id="UP000605676"/>
    </source>
</evidence>
<dbReference type="Gene3D" id="2.40.420.20">
    <property type="match status" value="1"/>
</dbReference>
<comment type="caution">
    <text evidence="3">The sequence shown here is derived from an EMBL/GenBank/DDBJ whole genome shotgun (WGS) entry which is preliminary data.</text>
</comment>
<gene>
    <name evidence="3" type="ORF">JIV24_20355</name>
</gene>
<keyword evidence="1" id="KW-0813">Transport</keyword>
<feature type="domain" description="CzcB-like C-terminal circularly permuted SH3-like" evidence="2">
    <location>
        <begin position="423"/>
        <end position="480"/>
    </location>
</feature>
<dbReference type="PANTHER" id="PTHR30097:SF4">
    <property type="entry name" value="SLR6042 PROTEIN"/>
    <property type="match status" value="1"/>
</dbReference>
<dbReference type="InterPro" id="IPR058649">
    <property type="entry name" value="CzcB_C"/>
</dbReference>
<dbReference type="PANTHER" id="PTHR30097">
    <property type="entry name" value="CATION EFFLUX SYSTEM PROTEIN CUSB"/>
    <property type="match status" value="1"/>
</dbReference>
<evidence type="ECO:0000259" key="2">
    <source>
        <dbReference type="Pfam" id="PF25975"/>
    </source>
</evidence>
<dbReference type="Gene3D" id="1.10.287.470">
    <property type="entry name" value="Helix hairpin bin"/>
    <property type="match status" value="1"/>
</dbReference>
<evidence type="ECO:0000313" key="3">
    <source>
        <dbReference type="EMBL" id="MBK3519704.1"/>
    </source>
</evidence>
<accession>A0ABS1HPV4</accession>
<sequence>MNHYGYILYFVIGMLVSSCSNFKQDDGGHAHDDITIPYTAYSDKLEVFVDVQPLAVANNSQLIIHFTDLETFKPVLVDEVSVSLIVGGKGIRVKSTEASKSGVFKVIIQPSTAGVGRFEFELLHNNQKQKVTINNVKVYDDAHDAAHLGESLIPDSPDAVSFTKEQSWKVDFKTDKPEIAEFGSIIKVSARVNVSPAEQMIVAAKSSGFIQYSSGLLSIGQAVSNNEWLMTISGQGLTENNTIVRAQEAKVEYDIAKSDYLRDKRLHQQKIVSNRQLLVSKARFEKAESQWSNLQKTVSENGEKVVAKMPGFIHELLVDNGEYVNSGMPLLTIIKNDRLVLKGMVRPSLFSELKTLYDANIELNNGEVINLSDLNGRLVSIGQSSGTDNYLLPVTLEIDKHDDLVSGGFANVYLRTGSQKKSVIIPNSALVEIQGLFFTYIQLTPELFERRQVVPGPSDGVHTVVLSGLKANERIVSRGATFVRLAAVSNTVDPHAGHVH</sequence>
<organism evidence="3 4">
    <name type="scientific">Carboxylicivirga marina</name>
    <dbReference type="NCBI Taxonomy" id="2800988"/>
    <lineage>
        <taxon>Bacteria</taxon>
        <taxon>Pseudomonadati</taxon>
        <taxon>Bacteroidota</taxon>
        <taxon>Bacteroidia</taxon>
        <taxon>Marinilabiliales</taxon>
        <taxon>Marinilabiliaceae</taxon>
        <taxon>Carboxylicivirga</taxon>
    </lineage>
</organism>
<dbReference type="Gene3D" id="2.40.50.100">
    <property type="match status" value="1"/>
</dbReference>
<dbReference type="Gene3D" id="2.40.30.170">
    <property type="match status" value="1"/>
</dbReference>
<evidence type="ECO:0000256" key="1">
    <source>
        <dbReference type="ARBA" id="ARBA00022448"/>
    </source>
</evidence>
<dbReference type="SUPFAM" id="SSF111369">
    <property type="entry name" value="HlyD-like secretion proteins"/>
    <property type="match status" value="1"/>
</dbReference>